<dbReference type="GO" id="GO:0016020">
    <property type="term" value="C:membrane"/>
    <property type="evidence" value="ECO:0007669"/>
    <property type="project" value="UniProtKB-SubCell"/>
</dbReference>
<feature type="domain" description="Polycystin cation channel PKD1/PKD2" evidence="8">
    <location>
        <begin position="883"/>
        <end position="1023"/>
    </location>
</feature>
<feature type="transmembrane region" description="Helical" evidence="7">
    <location>
        <begin position="878"/>
        <end position="902"/>
    </location>
</feature>
<evidence type="ECO:0000313" key="11">
    <source>
        <dbReference type="Proteomes" id="UP001515480"/>
    </source>
</evidence>
<comment type="caution">
    <text evidence="10">The sequence shown here is derived from an EMBL/GenBank/DDBJ whole genome shotgun (WGS) entry which is preliminary data.</text>
</comment>
<feature type="domain" description="Polycystin" evidence="9">
    <location>
        <begin position="683"/>
        <end position="779"/>
    </location>
</feature>
<dbReference type="Pfam" id="PF20519">
    <property type="entry name" value="Polycystin_dom"/>
    <property type="match status" value="1"/>
</dbReference>
<evidence type="ECO:0000256" key="3">
    <source>
        <dbReference type="ARBA" id="ARBA00022692"/>
    </source>
</evidence>
<accession>A0AB34IUB4</accession>
<protein>
    <recommendedName>
        <fullName evidence="12">Polycystin cation channel PKD1/PKD2 domain-containing protein</fullName>
    </recommendedName>
</protein>
<evidence type="ECO:0008006" key="12">
    <source>
        <dbReference type="Google" id="ProtNLM"/>
    </source>
</evidence>
<evidence type="ECO:0000259" key="9">
    <source>
        <dbReference type="Pfam" id="PF20519"/>
    </source>
</evidence>
<dbReference type="PANTHER" id="PTHR10877:SF183">
    <property type="entry name" value="AT14535P-RELATED"/>
    <property type="match status" value="1"/>
</dbReference>
<evidence type="ECO:0000256" key="2">
    <source>
        <dbReference type="ARBA" id="ARBA00007200"/>
    </source>
</evidence>
<feature type="transmembrane region" description="Helical" evidence="7">
    <location>
        <begin position="923"/>
        <end position="945"/>
    </location>
</feature>
<feature type="region of interest" description="Disordered" evidence="6">
    <location>
        <begin position="1"/>
        <end position="21"/>
    </location>
</feature>
<evidence type="ECO:0000256" key="5">
    <source>
        <dbReference type="ARBA" id="ARBA00023136"/>
    </source>
</evidence>
<name>A0AB34IUB4_PRYPA</name>
<feature type="compositionally biased region" description="Basic residues" evidence="6">
    <location>
        <begin position="1103"/>
        <end position="1125"/>
    </location>
</feature>
<keyword evidence="5 7" id="KW-0472">Membrane</keyword>
<evidence type="ECO:0000256" key="7">
    <source>
        <dbReference type="SAM" id="Phobius"/>
    </source>
</evidence>
<dbReference type="Proteomes" id="UP001515480">
    <property type="component" value="Unassembled WGS sequence"/>
</dbReference>
<dbReference type="EMBL" id="JBGBPQ010000018">
    <property type="protein sequence ID" value="KAL1507179.1"/>
    <property type="molecule type" value="Genomic_DNA"/>
</dbReference>
<feature type="transmembrane region" description="Helical" evidence="7">
    <location>
        <begin position="986"/>
        <end position="1007"/>
    </location>
</feature>
<keyword evidence="4 7" id="KW-1133">Transmembrane helix</keyword>
<evidence type="ECO:0000256" key="6">
    <source>
        <dbReference type="SAM" id="MobiDB-lite"/>
    </source>
</evidence>
<feature type="compositionally biased region" description="Polar residues" evidence="6">
    <location>
        <begin position="1"/>
        <end position="11"/>
    </location>
</feature>
<feature type="compositionally biased region" description="Basic and acidic residues" evidence="6">
    <location>
        <begin position="112"/>
        <end position="121"/>
    </location>
</feature>
<keyword evidence="3 7" id="KW-0812">Transmembrane</keyword>
<feature type="region of interest" description="Disordered" evidence="6">
    <location>
        <begin position="1089"/>
        <end position="1134"/>
    </location>
</feature>
<proteinExistence type="inferred from homology"/>
<evidence type="ECO:0000313" key="10">
    <source>
        <dbReference type="EMBL" id="KAL1507179.1"/>
    </source>
</evidence>
<dbReference type="Pfam" id="PF08016">
    <property type="entry name" value="PKD_channel"/>
    <property type="match status" value="1"/>
</dbReference>
<dbReference type="AlphaFoldDB" id="A0AB34IUB4"/>
<dbReference type="PANTHER" id="PTHR10877">
    <property type="entry name" value="POLYCYSTIN FAMILY MEMBER"/>
    <property type="match status" value="1"/>
</dbReference>
<dbReference type="InterPro" id="IPR013122">
    <property type="entry name" value="PKD1_2_channel"/>
</dbReference>
<reference evidence="10 11" key="1">
    <citation type="journal article" date="2024" name="Science">
        <title>Giant polyketide synthase enzymes in the biosynthesis of giant marine polyether toxins.</title>
        <authorList>
            <person name="Fallon T.R."/>
            <person name="Shende V.V."/>
            <person name="Wierzbicki I.H."/>
            <person name="Pendleton A.L."/>
            <person name="Watervoot N.F."/>
            <person name="Auber R.P."/>
            <person name="Gonzalez D.J."/>
            <person name="Wisecaver J.H."/>
            <person name="Moore B.S."/>
        </authorList>
    </citation>
    <scope>NUCLEOTIDE SEQUENCE [LARGE SCALE GENOMIC DNA]</scope>
    <source>
        <strain evidence="10 11">12B1</strain>
    </source>
</reference>
<comment type="similarity">
    <text evidence="2">Belongs to the polycystin family.</text>
</comment>
<gene>
    <name evidence="10" type="ORF">AB1Y20_008030</name>
</gene>
<comment type="subcellular location">
    <subcellularLocation>
        <location evidence="1">Membrane</location>
        <topology evidence="1">Multi-pass membrane protein</topology>
    </subcellularLocation>
</comment>
<evidence type="ECO:0000256" key="1">
    <source>
        <dbReference type="ARBA" id="ARBA00004141"/>
    </source>
</evidence>
<evidence type="ECO:0000256" key="4">
    <source>
        <dbReference type="ARBA" id="ARBA00022989"/>
    </source>
</evidence>
<feature type="region of interest" description="Disordered" evidence="6">
    <location>
        <begin position="112"/>
        <end position="136"/>
    </location>
</feature>
<organism evidence="10 11">
    <name type="scientific">Prymnesium parvum</name>
    <name type="common">Toxic golden alga</name>
    <dbReference type="NCBI Taxonomy" id="97485"/>
    <lineage>
        <taxon>Eukaryota</taxon>
        <taxon>Haptista</taxon>
        <taxon>Haptophyta</taxon>
        <taxon>Prymnesiophyceae</taxon>
        <taxon>Prymnesiales</taxon>
        <taxon>Prymnesiaceae</taxon>
        <taxon>Prymnesium</taxon>
    </lineage>
</organism>
<sequence>MPAGNKRTNCASPRRTHASGDQVHAAVISNQLEQMFERARHLQHELEVRELNHEDSREVNEEMAMLQERLKALQMLQDAETVSSVEKKEDESMLILSPAEEVREIMKTLPERTKRSKEDYTPKSQIPDGDAPPAYSETPTVITLSNRKPEAQDAQHLLLELRRELAPVLESWLSSQDHPLTATPALARALVTVLRRHITANKRPGDGRSSVVELGHTLATLQRTLASKLSNDATRLVGFESQLLKVQSMSAVASAEALERRLWDASFAHGSTMEITFGQQKLELNVDRTMTFAKLTTEAARYWAVEPDGWCIADQHGVQWLDTMLVHDGMRLCPPGTSLHLLKTRPVHIATEPKPTKDVHQIEADLRRKTDVDVESGIPLTEKRWNQLENAGGLLRKTGGLIKATTTQRVGEMAVAVGAKVEEHPNTEVSVVNKRTPCCVKAAPRTRTEMLLNFVQVIVLSVIIYLCIHLTNDTADSFAMCSSLRKGLAEPDFRPNHNFHKLRIPSDFLLWSRRIFATTLFENYEEAEPETYEYPAVAMRQNALLGGIRIRQLRGAVSSDTNCAPLPFVPDSELNRPKSTFTSMDPIGNIKRSLASIGFSYDSLPAEEQAALQAEALAAIESTLDCYKPLSEGMSTSDFGALVLPPGARIYEAARLVNVPDFECAPDPCSPPELEGLLKAFRYQNAGDWGNPADFFGEQGSVAPVGFGLTLPQNIDARSLTYILKTLADTLWVDRATRKIMLEADFYNPQLGRVAAMRFVVGISPAGFVDPHVHCNTFKARSSITDGGGLSELVLQGVLAVWLIARLLRTLYSVKLAGGSFVVVGGTEFVLHILVSVLGLTGIALRVTGIVAMDEHYRIFEAAQLVPPFMPKLPWIPLWNHFSVLSLAASFLFCQLRLMLYYSLFSTRLFVLRRTISHAMAKLLPTILLLLVVLISFAAGGNVLFGANASQWRDMQTSIVYVVAMLRRPALMDLERMSEADPTKEIIGASVLAPLFYIAFTAVILWIMGSLVRSVIITAYAEMCDKYYDVKPDDLKESPWPSLSPVYYMKYVKATRQHKDHIVKMKKQRQLEHTTAMKIQRQKALEARELEKKLSSSASTRRAPGKKSRSRSPKRSSVGIKRRSKSPTGVHTAR</sequence>
<keyword evidence="11" id="KW-1185">Reference proteome</keyword>
<feature type="transmembrane region" description="Helical" evidence="7">
    <location>
        <begin position="820"/>
        <end position="845"/>
    </location>
</feature>
<dbReference type="InterPro" id="IPR051223">
    <property type="entry name" value="Polycystin"/>
</dbReference>
<evidence type="ECO:0000259" key="8">
    <source>
        <dbReference type="Pfam" id="PF08016"/>
    </source>
</evidence>
<dbReference type="InterPro" id="IPR046791">
    <property type="entry name" value="Polycystin_dom"/>
</dbReference>